<organism evidence="1 2">
    <name type="scientific">Nonomuraea roseola</name>
    <dbReference type="NCBI Taxonomy" id="46179"/>
    <lineage>
        <taxon>Bacteria</taxon>
        <taxon>Bacillati</taxon>
        <taxon>Actinomycetota</taxon>
        <taxon>Actinomycetes</taxon>
        <taxon>Streptosporangiales</taxon>
        <taxon>Streptosporangiaceae</taxon>
        <taxon>Nonomuraea</taxon>
    </lineage>
</organism>
<reference evidence="1 2" key="1">
    <citation type="submission" date="2024-09" db="EMBL/GenBank/DDBJ databases">
        <authorList>
            <person name="Sun Q."/>
            <person name="Mori K."/>
        </authorList>
    </citation>
    <scope>NUCLEOTIDE SEQUENCE [LARGE SCALE GENOMIC DNA]</scope>
    <source>
        <strain evidence="1 2">JCM 3323</strain>
    </source>
</reference>
<protein>
    <submittedName>
        <fullName evidence="1">Uncharacterized protein</fullName>
    </submittedName>
</protein>
<name>A0ABV5QC13_9ACTN</name>
<evidence type="ECO:0000313" key="1">
    <source>
        <dbReference type="EMBL" id="MFB9532463.1"/>
    </source>
</evidence>
<keyword evidence="2" id="KW-1185">Reference proteome</keyword>
<dbReference type="RefSeq" id="WP_346117341.1">
    <property type="nucleotide sequence ID" value="NZ_BAAAXC010000005.1"/>
</dbReference>
<sequence>MATCPRGCPSRRSVEVVDHHPEYPDACNDLPIDGLTLGYQSHDGHEAERRADHRAPKWGIQRSLGDTSGSLQNWPLLLTDLRACKPVEATGTRLEAENATISQGAVESDRAGYSGTGFVNTATTAGGCPNFDYVEILA</sequence>
<dbReference type="Proteomes" id="UP001589646">
    <property type="component" value="Unassembled WGS sequence"/>
</dbReference>
<evidence type="ECO:0000313" key="2">
    <source>
        <dbReference type="Proteomes" id="UP001589646"/>
    </source>
</evidence>
<dbReference type="EMBL" id="JBHMCE010000014">
    <property type="protein sequence ID" value="MFB9532463.1"/>
    <property type="molecule type" value="Genomic_DNA"/>
</dbReference>
<accession>A0ABV5QC13</accession>
<comment type="caution">
    <text evidence="1">The sequence shown here is derived from an EMBL/GenBank/DDBJ whole genome shotgun (WGS) entry which is preliminary data.</text>
</comment>
<gene>
    <name evidence="1" type="ORF">ACFFRN_38145</name>
</gene>
<dbReference type="Gene3D" id="2.60.120.260">
    <property type="entry name" value="Galactose-binding domain-like"/>
    <property type="match status" value="1"/>
</dbReference>
<proteinExistence type="predicted"/>